<evidence type="ECO:0000256" key="5">
    <source>
        <dbReference type="RuleBase" id="RU003560"/>
    </source>
</evidence>
<name>A0A1M7B631_9BACT</name>
<dbReference type="STRING" id="1121959.SAMN02746009_02867"/>
<proteinExistence type="inferred from homology"/>
<evidence type="ECO:0000313" key="6">
    <source>
        <dbReference type="EMBL" id="SHL50421.1"/>
    </source>
</evidence>
<dbReference type="Proteomes" id="UP000183947">
    <property type="component" value="Unassembled WGS sequence"/>
</dbReference>
<organism evidence="6 7">
    <name type="scientific">Hymenobacter psychrotolerans DSM 18569</name>
    <dbReference type="NCBI Taxonomy" id="1121959"/>
    <lineage>
        <taxon>Bacteria</taxon>
        <taxon>Pseudomonadati</taxon>
        <taxon>Bacteroidota</taxon>
        <taxon>Cytophagia</taxon>
        <taxon>Cytophagales</taxon>
        <taxon>Hymenobacteraceae</taxon>
        <taxon>Hymenobacter</taxon>
    </lineage>
</organism>
<dbReference type="OrthoDB" id="9762089at2"/>
<keyword evidence="2 6" id="KW-0032">Aminotransferase</keyword>
<dbReference type="Gene3D" id="3.40.640.10">
    <property type="entry name" value="Type I PLP-dependent aspartate aminotransferase-like (Major domain)"/>
    <property type="match status" value="1"/>
</dbReference>
<dbReference type="GO" id="GO:0008483">
    <property type="term" value="F:transaminase activity"/>
    <property type="evidence" value="ECO:0007669"/>
    <property type="project" value="UniProtKB-KW"/>
</dbReference>
<dbReference type="Gene3D" id="3.90.1150.10">
    <property type="entry name" value="Aspartate Aminotransferase, domain 1"/>
    <property type="match status" value="1"/>
</dbReference>
<dbReference type="EMBL" id="FRAS01000015">
    <property type="protein sequence ID" value="SHL50421.1"/>
    <property type="molecule type" value="Genomic_DNA"/>
</dbReference>
<dbReference type="InterPro" id="IPR015422">
    <property type="entry name" value="PyrdxlP-dep_Trfase_small"/>
</dbReference>
<evidence type="ECO:0000256" key="1">
    <source>
        <dbReference type="ARBA" id="ARBA00001933"/>
    </source>
</evidence>
<dbReference type="InterPro" id="IPR050103">
    <property type="entry name" value="Class-III_PLP-dep_AT"/>
</dbReference>
<accession>A0A1M7B631</accession>
<sequence>MELFNVYPLVNITPVKAMGAKLWDDKGQEYLDFYGGHAVISIGHSHPHYVQRLTEQLQNIGFYSNSVQIPIQAQLAHKLGQVSGYEDYSLFLCNSGAEANENALKLASFHTGKKRVVAFKGAFHGRTSGAVAATDNPKIVAPFNADHAISFVEYDLAAVEQVLQGGDVCAAIIEPIQGVGGIIMPSDEFLTGLAALCKRYGALLIADEVQSGYGRSGKFFAHQHAGIRPDVISVAKGMGNGFPIGGILIAPELKASYGLLGTTFGGNHLACAAALAVLEVIEQENLVQHAAELGHYLRTELEAHAGAEEIRGRGLMVGIKYDFPIKDVRDKLLSDYHIFVGNASDPTVLRLLPPLNITKAEVDRFLQALYALTEKSTPVIQQASALDQDGVETHYFASRR</sequence>
<evidence type="ECO:0000313" key="7">
    <source>
        <dbReference type="Proteomes" id="UP000183947"/>
    </source>
</evidence>
<dbReference type="AlphaFoldDB" id="A0A1M7B631"/>
<dbReference type="InterPro" id="IPR005814">
    <property type="entry name" value="Aminotrans_3"/>
</dbReference>
<dbReference type="InterPro" id="IPR049704">
    <property type="entry name" value="Aminotrans_3_PPA_site"/>
</dbReference>
<keyword evidence="4 5" id="KW-0663">Pyridoxal phosphate</keyword>
<dbReference type="PROSITE" id="PS00600">
    <property type="entry name" value="AA_TRANSFER_CLASS_3"/>
    <property type="match status" value="1"/>
</dbReference>
<evidence type="ECO:0000256" key="2">
    <source>
        <dbReference type="ARBA" id="ARBA00022576"/>
    </source>
</evidence>
<dbReference type="PANTHER" id="PTHR11986">
    <property type="entry name" value="AMINOTRANSFERASE CLASS III"/>
    <property type="match status" value="1"/>
</dbReference>
<dbReference type="InterPro" id="IPR015421">
    <property type="entry name" value="PyrdxlP-dep_Trfase_major"/>
</dbReference>
<comment type="similarity">
    <text evidence="5">Belongs to the class-III pyridoxal-phosphate-dependent aminotransferase family.</text>
</comment>
<comment type="cofactor">
    <cofactor evidence="1">
        <name>pyridoxal 5'-phosphate</name>
        <dbReference type="ChEBI" id="CHEBI:597326"/>
    </cofactor>
</comment>
<dbReference type="SUPFAM" id="SSF53383">
    <property type="entry name" value="PLP-dependent transferases"/>
    <property type="match status" value="1"/>
</dbReference>
<keyword evidence="3 6" id="KW-0808">Transferase</keyword>
<dbReference type="FunFam" id="3.40.640.10:FF:000100">
    <property type="entry name" value="Putative acetylornithine aminotransferase"/>
    <property type="match status" value="1"/>
</dbReference>
<dbReference type="InterPro" id="IPR015424">
    <property type="entry name" value="PyrdxlP-dep_Trfase"/>
</dbReference>
<evidence type="ECO:0000256" key="3">
    <source>
        <dbReference type="ARBA" id="ARBA00022679"/>
    </source>
</evidence>
<dbReference type="RefSeq" id="WP_084549064.1">
    <property type="nucleotide sequence ID" value="NZ_FRAS01000015.1"/>
</dbReference>
<keyword evidence="7" id="KW-1185">Reference proteome</keyword>
<dbReference type="GO" id="GO:0042802">
    <property type="term" value="F:identical protein binding"/>
    <property type="evidence" value="ECO:0007669"/>
    <property type="project" value="TreeGrafter"/>
</dbReference>
<reference evidence="7" key="1">
    <citation type="submission" date="2016-11" db="EMBL/GenBank/DDBJ databases">
        <authorList>
            <person name="Varghese N."/>
            <person name="Submissions S."/>
        </authorList>
    </citation>
    <scope>NUCLEOTIDE SEQUENCE [LARGE SCALE GENOMIC DNA]</scope>
    <source>
        <strain evidence="7">DSM 18569</strain>
    </source>
</reference>
<evidence type="ECO:0000256" key="4">
    <source>
        <dbReference type="ARBA" id="ARBA00022898"/>
    </source>
</evidence>
<protein>
    <submittedName>
        <fullName evidence="6">Acetylornithine aminotransferase</fullName>
    </submittedName>
</protein>
<dbReference type="GO" id="GO:0030170">
    <property type="term" value="F:pyridoxal phosphate binding"/>
    <property type="evidence" value="ECO:0007669"/>
    <property type="project" value="InterPro"/>
</dbReference>
<dbReference type="PANTHER" id="PTHR11986:SF79">
    <property type="entry name" value="ACETYLORNITHINE AMINOTRANSFERASE, MITOCHONDRIAL"/>
    <property type="match status" value="1"/>
</dbReference>
<dbReference type="Pfam" id="PF00202">
    <property type="entry name" value="Aminotran_3"/>
    <property type="match status" value="1"/>
</dbReference>
<dbReference type="PIRSF" id="PIRSF000521">
    <property type="entry name" value="Transaminase_4ab_Lys_Orn"/>
    <property type="match status" value="1"/>
</dbReference>
<gene>
    <name evidence="6" type="ORF">SAMN02746009_02867</name>
</gene>
<dbReference type="CDD" id="cd00610">
    <property type="entry name" value="OAT_like"/>
    <property type="match status" value="1"/>
</dbReference>